<gene>
    <name evidence="6" type="ORF">FA14DRAFT_165483</name>
</gene>
<feature type="region of interest" description="Disordered" evidence="5">
    <location>
        <begin position="131"/>
        <end position="156"/>
    </location>
</feature>
<feature type="region of interest" description="Disordered" evidence="5">
    <location>
        <begin position="382"/>
        <end position="444"/>
    </location>
</feature>
<keyword evidence="7" id="KW-1185">Reference proteome</keyword>
<feature type="region of interest" description="Disordered" evidence="5">
    <location>
        <begin position="1"/>
        <end position="20"/>
    </location>
</feature>
<comment type="subcellular location">
    <subcellularLocation>
        <location evidence="1">Nucleus</location>
    </subcellularLocation>
</comment>
<feature type="region of interest" description="Disordered" evidence="5">
    <location>
        <begin position="553"/>
        <end position="595"/>
    </location>
</feature>
<sequence>MTSSPSDHNASSIPAPPAKLKRIDTHDLKSKLSNALGANGKRYWSCLFEFMTAKIDRTEFEEEAMLCLKPQHVHLHNSLVLGLLYNASADVPGPSSRGRLLDEDDDDLQLLQPAKKRLRLLTAGLSRKERSRIRNVPKQLTNSHSMGSNGASSLGWAGAGADMLEKKRKEEEKRRSIEEKQRAREAYTEIGSKDWKSTALQSQAQVTLAHDRLSLITQQEIARAMAMPLCVESKELPDLESMRDLMTLYSVENGLTSGASAQAAALLLTSLQCHLQNVMASIITKIRANRQMGIRTTGIQRSAASTSAADEFQLVTDADSARSADDSFETVASDPNPTPNHLHVARNLLHDSSSISSSSISLGIGSGADSSMMSLASTAPTSIPAGSIASSEAASANEHGASSNGSAAAKSAGADGEEEQADTSMSDGQDALQRGKENRDPRNANTLELRHLSFLLDIAPHTIIESLGQGSQERLLAAEWSHSDEDAERRFESTPEGMLQKQARLSATAKLSGISPAAIGQSATGGQSSARNNFIIDQLAPIRLFDRRTLAESNATNSQQAIRAGGKKGGLRLPSSKLSAGKGPASSEDVNNAKDQPEASNAINSAIAAAAAASANHHRGQDPHLYDVVDPVALLASLVA</sequence>
<evidence type="ECO:0000256" key="2">
    <source>
        <dbReference type="ARBA" id="ARBA00023015"/>
    </source>
</evidence>
<dbReference type="AlphaFoldDB" id="A0A316VAS6"/>
<dbReference type="InParanoid" id="A0A316VAS6"/>
<evidence type="ECO:0000313" key="6">
    <source>
        <dbReference type="EMBL" id="PWN32635.1"/>
    </source>
</evidence>
<dbReference type="Pfam" id="PF12767">
    <property type="entry name" value="SAGA-Tad1"/>
    <property type="match status" value="1"/>
</dbReference>
<dbReference type="PANTHER" id="PTHR21277:SF5">
    <property type="entry name" value="TRANSCRIPTIONAL ADAPTER 1"/>
    <property type="match status" value="1"/>
</dbReference>
<evidence type="ECO:0000256" key="5">
    <source>
        <dbReference type="SAM" id="MobiDB-lite"/>
    </source>
</evidence>
<proteinExistence type="predicted"/>
<dbReference type="GO" id="GO:0003713">
    <property type="term" value="F:transcription coactivator activity"/>
    <property type="evidence" value="ECO:0007669"/>
    <property type="project" value="TreeGrafter"/>
</dbReference>
<feature type="compositionally biased region" description="Low complexity" evidence="5">
    <location>
        <begin position="147"/>
        <end position="156"/>
    </location>
</feature>
<dbReference type="GO" id="GO:0005634">
    <property type="term" value="C:nucleus"/>
    <property type="evidence" value="ECO:0007669"/>
    <property type="project" value="UniProtKB-SubCell"/>
</dbReference>
<feature type="compositionally biased region" description="Low complexity" evidence="5">
    <location>
        <begin position="385"/>
        <end position="414"/>
    </location>
</feature>
<evidence type="ECO:0000256" key="1">
    <source>
        <dbReference type="ARBA" id="ARBA00004123"/>
    </source>
</evidence>
<dbReference type="Proteomes" id="UP000245771">
    <property type="component" value="Unassembled WGS sequence"/>
</dbReference>
<dbReference type="GeneID" id="37021739"/>
<reference evidence="6 7" key="1">
    <citation type="journal article" date="2018" name="Mol. Biol. Evol.">
        <title>Broad Genomic Sampling Reveals a Smut Pathogenic Ancestry of the Fungal Clade Ustilaginomycotina.</title>
        <authorList>
            <person name="Kijpornyongpan T."/>
            <person name="Mondo S.J."/>
            <person name="Barry K."/>
            <person name="Sandor L."/>
            <person name="Lee J."/>
            <person name="Lipzen A."/>
            <person name="Pangilinan J."/>
            <person name="LaButti K."/>
            <person name="Hainaut M."/>
            <person name="Henrissat B."/>
            <person name="Grigoriev I.V."/>
            <person name="Spatafora J.W."/>
            <person name="Aime M.C."/>
        </authorList>
    </citation>
    <scope>NUCLEOTIDE SEQUENCE [LARGE SCALE GENOMIC DNA]</scope>
    <source>
        <strain evidence="6 7">MCA 3882</strain>
    </source>
</reference>
<dbReference type="OrthoDB" id="10264870at2759"/>
<keyword evidence="4" id="KW-0539">Nucleus</keyword>
<keyword evidence="3" id="KW-0804">Transcription</keyword>
<keyword evidence="2" id="KW-0805">Transcription regulation</keyword>
<dbReference type="RefSeq" id="XP_025352937.1">
    <property type="nucleotide sequence ID" value="XM_025499958.1"/>
</dbReference>
<evidence type="ECO:0000313" key="7">
    <source>
        <dbReference type="Proteomes" id="UP000245771"/>
    </source>
</evidence>
<name>A0A316VAS6_9BASI</name>
<evidence type="ECO:0000256" key="3">
    <source>
        <dbReference type="ARBA" id="ARBA00023163"/>
    </source>
</evidence>
<evidence type="ECO:0000256" key="4">
    <source>
        <dbReference type="ARBA" id="ARBA00023242"/>
    </source>
</evidence>
<dbReference type="STRING" id="1280837.A0A316VAS6"/>
<feature type="compositionally biased region" description="Polar residues" evidence="5">
    <location>
        <begin position="1"/>
        <end position="12"/>
    </location>
</feature>
<dbReference type="PANTHER" id="PTHR21277">
    <property type="entry name" value="TRANSCRIPTIONAL ADAPTER 1"/>
    <property type="match status" value="1"/>
</dbReference>
<organism evidence="6 7">
    <name type="scientific">Meira miltonrushii</name>
    <dbReference type="NCBI Taxonomy" id="1280837"/>
    <lineage>
        <taxon>Eukaryota</taxon>
        <taxon>Fungi</taxon>
        <taxon>Dikarya</taxon>
        <taxon>Basidiomycota</taxon>
        <taxon>Ustilaginomycotina</taxon>
        <taxon>Exobasidiomycetes</taxon>
        <taxon>Exobasidiales</taxon>
        <taxon>Brachybasidiaceae</taxon>
        <taxon>Meira</taxon>
    </lineage>
</organism>
<protein>
    <submittedName>
        <fullName evidence="6">Uncharacterized protein</fullName>
    </submittedName>
</protein>
<dbReference type="GO" id="GO:0006357">
    <property type="term" value="P:regulation of transcription by RNA polymerase II"/>
    <property type="evidence" value="ECO:0007669"/>
    <property type="project" value="TreeGrafter"/>
</dbReference>
<dbReference type="GO" id="GO:0000124">
    <property type="term" value="C:SAGA complex"/>
    <property type="evidence" value="ECO:0007669"/>
    <property type="project" value="TreeGrafter"/>
</dbReference>
<dbReference type="EMBL" id="KZ819605">
    <property type="protein sequence ID" value="PWN32635.1"/>
    <property type="molecule type" value="Genomic_DNA"/>
</dbReference>
<feature type="compositionally biased region" description="Basic and acidic residues" evidence="5">
    <location>
        <begin position="433"/>
        <end position="442"/>
    </location>
</feature>
<accession>A0A316VAS6</accession>
<dbReference type="InterPro" id="IPR024738">
    <property type="entry name" value="Hfi1/Tada1"/>
</dbReference>